<evidence type="ECO:0000313" key="2">
    <source>
        <dbReference type="Proteomes" id="UP001432322"/>
    </source>
</evidence>
<accession>A0AAV5WKF9</accession>
<feature type="non-terminal residue" evidence="1">
    <location>
        <position position="1"/>
    </location>
</feature>
<feature type="non-terminal residue" evidence="1">
    <location>
        <position position="68"/>
    </location>
</feature>
<evidence type="ECO:0000313" key="1">
    <source>
        <dbReference type="EMBL" id="GMT31214.1"/>
    </source>
</evidence>
<gene>
    <name evidence="1" type="ORF">PFISCL1PPCAC_22511</name>
</gene>
<dbReference type="Proteomes" id="UP001432322">
    <property type="component" value="Unassembled WGS sequence"/>
</dbReference>
<dbReference type="AlphaFoldDB" id="A0AAV5WKF9"/>
<sequence length="68" mass="7384">PLGRVLELLSRAGQNVEVVDKVPEWPIDDFGEGAQHAANRRIGDERVVETTTETVAAVRLSEEVEGDG</sequence>
<reference evidence="1" key="1">
    <citation type="submission" date="2023-10" db="EMBL/GenBank/DDBJ databases">
        <title>Genome assembly of Pristionchus species.</title>
        <authorList>
            <person name="Yoshida K."/>
            <person name="Sommer R.J."/>
        </authorList>
    </citation>
    <scope>NUCLEOTIDE SEQUENCE</scope>
    <source>
        <strain evidence="1">RS5133</strain>
    </source>
</reference>
<dbReference type="EMBL" id="BTSY01000006">
    <property type="protein sequence ID" value="GMT31214.1"/>
    <property type="molecule type" value="Genomic_DNA"/>
</dbReference>
<keyword evidence="2" id="KW-1185">Reference proteome</keyword>
<name>A0AAV5WKF9_9BILA</name>
<organism evidence="1 2">
    <name type="scientific">Pristionchus fissidentatus</name>
    <dbReference type="NCBI Taxonomy" id="1538716"/>
    <lineage>
        <taxon>Eukaryota</taxon>
        <taxon>Metazoa</taxon>
        <taxon>Ecdysozoa</taxon>
        <taxon>Nematoda</taxon>
        <taxon>Chromadorea</taxon>
        <taxon>Rhabditida</taxon>
        <taxon>Rhabditina</taxon>
        <taxon>Diplogasteromorpha</taxon>
        <taxon>Diplogasteroidea</taxon>
        <taxon>Neodiplogasteridae</taxon>
        <taxon>Pristionchus</taxon>
    </lineage>
</organism>
<protein>
    <submittedName>
        <fullName evidence="1">Uncharacterized protein</fullName>
    </submittedName>
</protein>
<comment type="caution">
    <text evidence="1">The sequence shown here is derived from an EMBL/GenBank/DDBJ whole genome shotgun (WGS) entry which is preliminary data.</text>
</comment>
<proteinExistence type="predicted"/>